<evidence type="ECO:0000256" key="1">
    <source>
        <dbReference type="SAM" id="Phobius"/>
    </source>
</evidence>
<sequence length="64" mass="6880">MKTVKVMSLIGIVFFSLCLLFLLACMESDVEAAAGWGMFATLYGIGFAITAFVQANKRVKAGVE</sequence>
<gene>
    <name evidence="2" type="ORF">AAGT95_06635</name>
</gene>
<dbReference type="PROSITE" id="PS51257">
    <property type="entry name" value="PROKAR_LIPOPROTEIN"/>
    <property type="match status" value="1"/>
</dbReference>
<name>A0ABZ3CX61_9GAMM</name>
<evidence type="ECO:0000313" key="3">
    <source>
        <dbReference type="Proteomes" id="UP001453229"/>
    </source>
</evidence>
<proteinExistence type="predicted"/>
<evidence type="ECO:0008006" key="4">
    <source>
        <dbReference type="Google" id="ProtNLM"/>
    </source>
</evidence>
<keyword evidence="1" id="KW-0812">Transmembrane</keyword>
<organism evidence="2 3">
    <name type="scientific">Salinicola lusitanus</name>
    <dbReference type="NCBI Taxonomy" id="1949085"/>
    <lineage>
        <taxon>Bacteria</taxon>
        <taxon>Pseudomonadati</taxon>
        <taxon>Pseudomonadota</taxon>
        <taxon>Gammaproteobacteria</taxon>
        <taxon>Oceanospirillales</taxon>
        <taxon>Halomonadaceae</taxon>
        <taxon>Salinicola</taxon>
    </lineage>
</organism>
<dbReference type="RefSeq" id="WP_342595969.1">
    <property type="nucleotide sequence ID" value="NZ_CP151919.1"/>
</dbReference>
<dbReference type="Proteomes" id="UP001453229">
    <property type="component" value="Chromosome"/>
</dbReference>
<reference evidence="2 3" key="1">
    <citation type="submission" date="2024-04" db="EMBL/GenBank/DDBJ databases">
        <title>Salinicola lusitanus LLJ914,a marine bacterium isolated from the Okinawa Trough.</title>
        <authorList>
            <person name="Li J."/>
        </authorList>
    </citation>
    <scope>NUCLEOTIDE SEQUENCE [LARGE SCALE GENOMIC DNA]</scope>
    <source>
        <strain evidence="2 3">LLJ914</strain>
    </source>
</reference>
<feature type="transmembrane region" description="Helical" evidence="1">
    <location>
        <begin position="34"/>
        <end position="53"/>
    </location>
</feature>
<protein>
    <recommendedName>
        <fullName evidence="4">Lipoprotein</fullName>
    </recommendedName>
</protein>
<evidence type="ECO:0000313" key="2">
    <source>
        <dbReference type="EMBL" id="XAD55648.1"/>
    </source>
</evidence>
<accession>A0ABZ3CX61</accession>
<keyword evidence="1" id="KW-1133">Transmembrane helix</keyword>
<keyword evidence="1" id="KW-0472">Membrane</keyword>
<keyword evidence="3" id="KW-1185">Reference proteome</keyword>
<dbReference type="EMBL" id="CP151919">
    <property type="protein sequence ID" value="XAD55648.1"/>
    <property type="molecule type" value="Genomic_DNA"/>
</dbReference>